<feature type="compositionally biased region" description="Pro residues" evidence="1">
    <location>
        <begin position="219"/>
        <end position="240"/>
    </location>
</feature>
<feature type="compositionally biased region" description="Polar residues" evidence="1">
    <location>
        <begin position="177"/>
        <end position="189"/>
    </location>
</feature>
<feature type="compositionally biased region" description="Low complexity" evidence="1">
    <location>
        <begin position="482"/>
        <end position="500"/>
    </location>
</feature>
<feature type="compositionally biased region" description="Low complexity" evidence="1">
    <location>
        <begin position="130"/>
        <end position="148"/>
    </location>
</feature>
<dbReference type="Proteomes" id="UP000774617">
    <property type="component" value="Unassembled WGS sequence"/>
</dbReference>
<feature type="compositionally biased region" description="Basic and acidic residues" evidence="1">
    <location>
        <begin position="420"/>
        <end position="433"/>
    </location>
</feature>
<sequence>MCVIEQRTYIQPNGKKETFEHVKSRCLLAGTGKACRQVTYEERTMPGAGHSLHPPNVRYVDESSSPATESFPPTPVNEATIVEVRPSSSASRPQPSPKSHRKSGSLGRIYFNFGSKKEKKKERVKAYHGSSANSEATSSSSVRSFSPAPISPHDGPSHQHSHQRSYSATMPTKPAMSYSTTARTPTTPDSRGREEVHWLSSQPHADLHTSSLQARADPPMGPPGPPRPPAPPAPADPPSPEESGRRRARRPPPIVTQSSHSSEYRTASAAPSRLTNISHHTSSDAAQVASDREFAEKLSASLNNLRMGDDSAHPPETEEDRQARIECERAEGRARLRQERQADEYWANYHRNREQRREEGRRMNREQRISADWETQLEEGRRRLQQQQSSLHPEERHNPTVDDAAPDQSSGDDDWQTQLEEGRRRLAELKRTETSSVNRQSTRDRHGSHAAASSMPHRSNTTGGSGQRLPGRPTNVRFENVSSTSSSSANATTGTSSSSGFNAPYDEDAERRRLYAFERAQMERERTNTDAMLASQIADAQADIARAEARLADRKDRERRERLVEGQYDAYTYDMLNGSAPHAGDFYNPRLGMRGTGVGSSRPVVAHGGVPTGESGWERGQRVIHEARGGGGGGRRSRRPSSSHAQRPRPEGGYYGV</sequence>
<evidence type="ECO:0000256" key="1">
    <source>
        <dbReference type="SAM" id="MobiDB-lite"/>
    </source>
</evidence>
<evidence type="ECO:0000313" key="2">
    <source>
        <dbReference type="EMBL" id="KAH7036285.1"/>
    </source>
</evidence>
<accession>A0ABQ8FYB8</accession>
<keyword evidence="3" id="KW-1185">Reference proteome</keyword>
<protein>
    <submittedName>
        <fullName evidence="2">Uncharacterized protein</fullName>
    </submittedName>
</protein>
<feature type="compositionally biased region" description="Polar residues" evidence="1">
    <location>
        <begin position="199"/>
        <end position="213"/>
    </location>
</feature>
<feature type="region of interest" description="Disordered" evidence="1">
    <location>
        <begin position="598"/>
        <end position="657"/>
    </location>
</feature>
<feature type="compositionally biased region" description="Polar residues" evidence="1">
    <location>
        <begin position="273"/>
        <end position="285"/>
    </location>
</feature>
<organism evidence="2 3">
    <name type="scientific">Macrophomina phaseolina</name>
    <dbReference type="NCBI Taxonomy" id="35725"/>
    <lineage>
        <taxon>Eukaryota</taxon>
        <taxon>Fungi</taxon>
        <taxon>Dikarya</taxon>
        <taxon>Ascomycota</taxon>
        <taxon>Pezizomycotina</taxon>
        <taxon>Dothideomycetes</taxon>
        <taxon>Dothideomycetes incertae sedis</taxon>
        <taxon>Botryosphaeriales</taxon>
        <taxon>Botryosphaeriaceae</taxon>
        <taxon>Macrophomina</taxon>
    </lineage>
</organism>
<name>A0ABQ8FYB8_9PEZI</name>
<proteinExistence type="predicted"/>
<feature type="compositionally biased region" description="Basic and acidic residues" evidence="1">
    <location>
        <begin position="307"/>
        <end position="343"/>
    </location>
</feature>
<evidence type="ECO:0000313" key="3">
    <source>
        <dbReference type="Proteomes" id="UP000774617"/>
    </source>
</evidence>
<dbReference type="EMBL" id="JAGTJR010000036">
    <property type="protein sequence ID" value="KAH7036285.1"/>
    <property type="molecule type" value="Genomic_DNA"/>
</dbReference>
<gene>
    <name evidence="2" type="ORF">B0J12DRAFT_269645</name>
</gene>
<feature type="region of interest" description="Disordered" evidence="1">
    <location>
        <begin position="45"/>
        <end position="289"/>
    </location>
</feature>
<reference evidence="2 3" key="1">
    <citation type="journal article" date="2021" name="Nat. Commun.">
        <title>Genetic determinants of endophytism in the Arabidopsis root mycobiome.</title>
        <authorList>
            <person name="Mesny F."/>
            <person name="Miyauchi S."/>
            <person name="Thiergart T."/>
            <person name="Pickel B."/>
            <person name="Atanasova L."/>
            <person name="Karlsson M."/>
            <person name="Huettel B."/>
            <person name="Barry K.W."/>
            <person name="Haridas S."/>
            <person name="Chen C."/>
            <person name="Bauer D."/>
            <person name="Andreopoulos W."/>
            <person name="Pangilinan J."/>
            <person name="LaButti K."/>
            <person name="Riley R."/>
            <person name="Lipzen A."/>
            <person name="Clum A."/>
            <person name="Drula E."/>
            <person name="Henrissat B."/>
            <person name="Kohler A."/>
            <person name="Grigoriev I.V."/>
            <person name="Martin F.M."/>
            <person name="Hacquard S."/>
        </authorList>
    </citation>
    <scope>NUCLEOTIDE SEQUENCE [LARGE SCALE GENOMIC DNA]</scope>
    <source>
        <strain evidence="2 3">MPI-SDFR-AT-0080</strain>
    </source>
</reference>
<feature type="compositionally biased region" description="Basic and acidic residues" evidence="1">
    <location>
        <begin position="351"/>
        <end position="371"/>
    </location>
</feature>
<feature type="compositionally biased region" description="Polar residues" evidence="1">
    <location>
        <begin position="255"/>
        <end position="265"/>
    </location>
</feature>
<feature type="compositionally biased region" description="Basic and acidic residues" evidence="1">
    <location>
        <begin position="616"/>
        <end position="628"/>
    </location>
</feature>
<feature type="region of interest" description="Disordered" evidence="1">
    <location>
        <begin position="302"/>
        <end position="508"/>
    </location>
</feature>
<comment type="caution">
    <text evidence="2">The sequence shown here is derived from an EMBL/GenBank/DDBJ whole genome shotgun (WGS) entry which is preliminary data.</text>
</comment>